<gene>
    <name evidence="3" type="ORF">A1332_14360</name>
    <name evidence="2" type="ORF">A1353_15730</name>
</gene>
<evidence type="ECO:0008006" key="6">
    <source>
        <dbReference type="Google" id="ProtNLM"/>
    </source>
</evidence>
<reference evidence="4" key="2">
    <citation type="submission" date="2016-03" db="EMBL/GenBank/DDBJ databases">
        <authorList>
            <person name="Heylen K."/>
            <person name="De Vos P."/>
            <person name="Vekeman B."/>
        </authorList>
    </citation>
    <scope>NUCLEOTIDE SEQUENCE [LARGE SCALE GENOMIC DNA]</scope>
    <source>
        <strain evidence="4">R-45371</strain>
    </source>
</reference>
<protein>
    <recommendedName>
        <fullName evidence="6">Secreted protein</fullName>
    </recommendedName>
</protein>
<organism evidence="3 5">
    <name type="scientific">Methylomonas methanica</name>
    <dbReference type="NCBI Taxonomy" id="421"/>
    <lineage>
        <taxon>Bacteria</taxon>
        <taxon>Pseudomonadati</taxon>
        <taxon>Pseudomonadota</taxon>
        <taxon>Gammaproteobacteria</taxon>
        <taxon>Methylococcales</taxon>
        <taxon>Methylococcaceae</taxon>
        <taxon>Methylomonas</taxon>
    </lineage>
</organism>
<evidence type="ECO:0000313" key="2">
    <source>
        <dbReference type="EMBL" id="OAI02693.1"/>
    </source>
</evidence>
<dbReference type="Proteomes" id="UP000078090">
    <property type="component" value="Unassembled WGS sequence"/>
</dbReference>
<feature type="signal peptide" evidence="1">
    <location>
        <begin position="1"/>
        <end position="27"/>
    </location>
</feature>
<evidence type="ECO:0000313" key="4">
    <source>
        <dbReference type="Proteomes" id="UP000077763"/>
    </source>
</evidence>
<evidence type="ECO:0000256" key="1">
    <source>
        <dbReference type="SAM" id="SignalP"/>
    </source>
</evidence>
<sequence length="212" mass="22317">MNTQLKQLFKTSLIALIPICAVSNAHAAILTFSLDYSGLAFGNGATAQGIISLDDQLIPNPGSTFLDLGSNEVIKAFTLTVSNATGGLGNGTFQMTDFDFATWDSAGETLDLSQQLLGQWTQGGGWGTSARWDGGAGEFNLYAKAGSYAPTSSGYFTLAANNDFLNGDLLRLVSFKPVSGSVQPVPLPTPIWLFGSALGVFLSRKTAKKGNY</sequence>
<dbReference type="EMBL" id="LUUG01000070">
    <property type="protein sequence ID" value="OAI04827.1"/>
    <property type="molecule type" value="Genomic_DNA"/>
</dbReference>
<reference evidence="3 5" key="1">
    <citation type="submission" date="2016-03" db="EMBL/GenBank/DDBJ databases">
        <authorList>
            <person name="Ploux O."/>
        </authorList>
    </citation>
    <scope>NUCLEOTIDE SEQUENCE [LARGE SCALE GENOMIC DNA]</scope>
    <source>
        <strain evidence="3 5">R-45363</strain>
        <strain evidence="2">R-45371</strain>
    </source>
</reference>
<evidence type="ECO:0000313" key="3">
    <source>
        <dbReference type="EMBL" id="OAI04827.1"/>
    </source>
</evidence>
<dbReference type="AlphaFoldDB" id="A0A177MGA1"/>
<accession>A0A177MGA1</accession>
<dbReference type="OrthoDB" id="5572853at2"/>
<dbReference type="RefSeq" id="WP_064008622.1">
    <property type="nucleotide sequence ID" value="NZ_LUUG01000070.1"/>
</dbReference>
<comment type="caution">
    <text evidence="3">The sequence shown here is derived from an EMBL/GenBank/DDBJ whole genome shotgun (WGS) entry which is preliminary data.</text>
</comment>
<dbReference type="EMBL" id="LUUH01000061">
    <property type="protein sequence ID" value="OAI02693.1"/>
    <property type="molecule type" value="Genomic_DNA"/>
</dbReference>
<evidence type="ECO:0000313" key="5">
    <source>
        <dbReference type="Proteomes" id="UP000078090"/>
    </source>
</evidence>
<proteinExistence type="predicted"/>
<name>A0A177MGA1_METMH</name>
<dbReference type="Proteomes" id="UP000077763">
    <property type="component" value="Unassembled WGS sequence"/>
</dbReference>
<feature type="chain" id="PRO_5013479478" description="Secreted protein" evidence="1">
    <location>
        <begin position="28"/>
        <end position="212"/>
    </location>
</feature>
<keyword evidence="1" id="KW-0732">Signal</keyword>